<proteinExistence type="predicted"/>
<evidence type="ECO:0000313" key="2">
    <source>
        <dbReference type="Proteomes" id="UP000198716"/>
    </source>
</evidence>
<protein>
    <submittedName>
        <fullName evidence="1">Uncharacterized protein</fullName>
    </submittedName>
</protein>
<name>A0A1I2ACK2_9ACTN</name>
<dbReference type="Proteomes" id="UP000198716">
    <property type="component" value="Unassembled WGS sequence"/>
</dbReference>
<organism evidence="1 2">
    <name type="scientific">Actinopolyspora alba</name>
    <dbReference type="NCBI Taxonomy" id="673379"/>
    <lineage>
        <taxon>Bacteria</taxon>
        <taxon>Bacillati</taxon>
        <taxon>Actinomycetota</taxon>
        <taxon>Actinomycetes</taxon>
        <taxon>Actinopolysporales</taxon>
        <taxon>Actinopolysporaceae</taxon>
        <taxon>Actinopolyspora</taxon>
        <taxon>Actinopolyspora alba group</taxon>
    </lineage>
</organism>
<evidence type="ECO:0000313" key="1">
    <source>
        <dbReference type="EMBL" id="SFE41457.1"/>
    </source>
</evidence>
<reference evidence="2" key="1">
    <citation type="submission" date="2016-10" db="EMBL/GenBank/DDBJ databases">
        <authorList>
            <person name="Varghese N."/>
            <person name="Submissions S."/>
        </authorList>
    </citation>
    <scope>NUCLEOTIDE SEQUENCE [LARGE SCALE GENOMIC DNA]</scope>
    <source>
        <strain evidence="2">DSM 45004</strain>
    </source>
</reference>
<dbReference type="EMBL" id="FOMZ01000013">
    <property type="protein sequence ID" value="SFE41457.1"/>
    <property type="molecule type" value="Genomic_DNA"/>
</dbReference>
<sequence>MRTHYDPTENDEFEVAKNLLVRRCAEWADRQQLTADPFVLAAALDFRHTGIDGRLAFWTKELAGKFLLIWMPRTISARAEEVSSAPNSLRTLIRYLHHTELIEAGSDHLTDIEAAITDAATEFPQAMSDNGNFGLAKFWAMTAIDSGVDPTDHAAMDRFVERVHEDTVEYDSAALQRVTARHIDGDHVSPGQAPMVPPVSLPPEDELAETTENSPLVWRLRELVEWLGRDGRALTDTGRLKLADARELVTRLNTGDTIDPVIGDRTYRTQSSAELTELGLIVAWAKKTRVVRVVKNRLVPIAKARPLLRDSRGLWNKAFDAIVELGDEILEPPRYGPAMPDMFFREIVPDILRSLFGMPEAFPVVRLQENVWLSCGFDDLDESRRGLVRRLTDNEVWRILRALDLLGAVELTTGIAEPTFLADLAEDPAVDDGIGALQAAERGNLSTTPDSGAGPVDLVRLTPPATARVRIWLLDEGRYAPLVGELTEATPAQLLGTIAERHPPEAAREEIDRWLSVHDSDGPERLIDAVRRCSFRSRGAAMLEVLATNSNEGTTLLRRLRSDHVLGPLAVQNLVNNGALDQNDLTEQEQALSLAEQLIQALETSGPEAVLEMLLASPPPSGAMEVLSVALNSGHPATIGLEELHIIVEPLERATEK</sequence>
<dbReference type="RefSeq" id="WP_092928603.1">
    <property type="nucleotide sequence ID" value="NZ_FOMZ01000013.1"/>
</dbReference>
<dbReference type="AlphaFoldDB" id="A0A1I2ACK2"/>
<keyword evidence="2" id="KW-1185">Reference proteome</keyword>
<gene>
    <name evidence="1" type="ORF">SAMN04487819_11330</name>
</gene>
<accession>A0A1I2ACK2</accession>